<dbReference type="GO" id="GO:0014704">
    <property type="term" value="C:intercalated disc"/>
    <property type="evidence" value="ECO:0007669"/>
    <property type="project" value="TreeGrafter"/>
</dbReference>
<keyword evidence="4" id="KW-1003">Cell membrane</keyword>
<keyword evidence="9" id="KW-0472">Membrane</keyword>
<keyword evidence="8" id="KW-0175">Coiled coil</keyword>
<proteinExistence type="inferred from homology"/>
<keyword evidence="12" id="KW-1185">Reference proteome</keyword>
<evidence type="ECO:0000256" key="8">
    <source>
        <dbReference type="ARBA" id="ARBA00023054"/>
    </source>
</evidence>
<name>A0A3Q3IEV4_MONAL</name>
<keyword evidence="5" id="KW-0597">Phosphoprotein</keyword>
<keyword evidence="6" id="KW-0677">Repeat</keyword>
<evidence type="ECO:0000256" key="3">
    <source>
        <dbReference type="ARBA" id="ARBA00009109"/>
    </source>
</evidence>
<evidence type="ECO:0000313" key="12">
    <source>
        <dbReference type="Proteomes" id="UP000261600"/>
    </source>
</evidence>
<dbReference type="AlphaFoldDB" id="A0A3Q3IEV4"/>
<evidence type="ECO:0000256" key="7">
    <source>
        <dbReference type="ARBA" id="ARBA00022949"/>
    </source>
</evidence>
<dbReference type="GO" id="GO:0005882">
    <property type="term" value="C:intermediate filament"/>
    <property type="evidence" value="ECO:0007669"/>
    <property type="project" value="TreeGrafter"/>
</dbReference>
<dbReference type="SUPFAM" id="SSF75399">
    <property type="entry name" value="Plakin repeat"/>
    <property type="match status" value="2"/>
</dbReference>
<evidence type="ECO:0000313" key="11">
    <source>
        <dbReference type="Ensembl" id="ENSMALP00000002727.1"/>
    </source>
</evidence>
<feature type="region of interest" description="Disordered" evidence="10">
    <location>
        <begin position="20"/>
        <end position="42"/>
    </location>
</feature>
<dbReference type="Proteomes" id="UP000261600">
    <property type="component" value="Unplaced"/>
</dbReference>
<keyword evidence="7" id="KW-0965">Cell junction</keyword>
<comment type="subcellular location">
    <subcellularLocation>
        <location evidence="2">Cell junction</location>
        <location evidence="2">Desmosome</location>
    </subcellularLocation>
    <subcellularLocation>
        <location evidence="1">Cell membrane</location>
    </subcellularLocation>
</comment>
<evidence type="ECO:0000256" key="4">
    <source>
        <dbReference type="ARBA" id="ARBA00022475"/>
    </source>
</evidence>
<evidence type="ECO:0000256" key="1">
    <source>
        <dbReference type="ARBA" id="ARBA00004236"/>
    </source>
</evidence>
<dbReference type="InterPro" id="IPR035915">
    <property type="entry name" value="Plakin_repeat_sf"/>
</dbReference>
<evidence type="ECO:0000256" key="5">
    <source>
        <dbReference type="ARBA" id="ARBA00022553"/>
    </source>
</evidence>
<dbReference type="GO" id="GO:0098609">
    <property type="term" value="P:cell-cell adhesion"/>
    <property type="evidence" value="ECO:0007669"/>
    <property type="project" value="TreeGrafter"/>
</dbReference>
<reference evidence="11" key="1">
    <citation type="submission" date="2025-08" db="UniProtKB">
        <authorList>
            <consortium name="Ensembl"/>
        </authorList>
    </citation>
    <scope>IDENTIFICATION</scope>
</reference>
<dbReference type="Ensembl" id="ENSMALT00000002806.1">
    <property type="protein sequence ID" value="ENSMALP00000002727.1"/>
    <property type="gene ID" value="ENSMALG00000002038.1"/>
</dbReference>
<dbReference type="GO" id="GO:0043588">
    <property type="term" value="P:skin development"/>
    <property type="evidence" value="ECO:0007669"/>
    <property type="project" value="TreeGrafter"/>
</dbReference>
<dbReference type="PANTHER" id="PTHR23169">
    <property type="entry name" value="ENVOPLAKIN"/>
    <property type="match status" value="1"/>
</dbReference>
<reference evidence="11" key="2">
    <citation type="submission" date="2025-09" db="UniProtKB">
        <authorList>
            <consortium name="Ensembl"/>
        </authorList>
    </citation>
    <scope>IDENTIFICATION</scope>
</reference>
<dbReference type="Gene3D" id="3.30.160.780">
    <property type="match status" value="1"/>
</dbReference>
<comment type="similarity">
    <text evidence="3">Belongs to the plakin or cytolinker family.</text>
</comment>
<dbReference type="GO" id="GO:0045104">
    <property type="term" value="P:intermediate filament cytoskeleton organization"/>
    <property type="evidence" value="ECO:0007669"/>
    <property type="project" value="InterPro"/>
</dbReference>
<dbReference type="STRING" id="43700.ENSMALP00000002727"/>
<dbReference type="GO" id="GO:0005886">
    <property type="term" value="C:plasma membrane"/>
    <property type="evidence" value="ECO:0007669"/>
    <property type="project" value="UniProtKB-SubCell"/>
</dbReference>
<dbReference type="Gene3D" id="3.90.1290.10">
    <property type="entry name" value="Plakin repeat"/>
    <property type="match status" value="2"/>
</dbReference>
<evidence type="ECO:0000256" key="9">
    <source>
        <dbReference type="ARBA" id="ARBA00023136"/>
    </source>
</evidence>
<dbReference type="GO" id="GO:0030057">
    <property type="term" value="C:desmosome"/>
    <property type="evidence" value="ECO:0007669"/>
    <property type="project" value="UniProtKB-SubCell"/>
</dbReference>
<organism evidence="11 12">
    <name type="scientific">Monopterus albus</name>
    <name type="common">Swamp eel</name>
    <dbReference type="NCBI Taxonomy" id="43700"/>
    <lineage>
        <taxon>Eukaryota</taxon>
        <taxon>Metazoa</taxon>
        <taxon>Chordata</taxon>
        <taxon>Craniata</taxon>
        <taxon>Vertebrata</taxon>
        <taxon>Euteleostomi</taxon>
        <taxon>Actinopterygii</taxon>
        <taxon>Neopterygii</taxon>
        <taxon>Teleostei</taxon>
        <taxon>Neoteleostei</taxon>
        <taxon>Acanthomorphata</taxon>
        <taxon>Anabantaria</taxon>
        <taxon>Synbranchiformes</taxon>
        <taxon>Synbranchidae</taxon>
        <taxon>Monopterus</taxon>
    </lineage>
</organism>
<evidence type="ECO:0000256" key="6">
    <source>
        <dbReference type="ARBA" id="ARBA00022737"/>
    </source>
</evidence>
<dbReference type="PANTHER" id="PTHR23169:SF26">
    <property type="entry name" value="DESMOPLAKIN"/>
    <property type="match status" value="1"/>
</dbReference>
<sequence length="655" mass="72820">MQTVEINDLNMLLKKKNAELEERTTESKKHTSKAKASEDELFKQHATKTRMYRIKEISEAVNMSEKSSTHTDGKVSVIYSTSQKSHSEKLPELKGSTSLQSLIKFKLLDEEVLHKFEMGLITMEELQVSLAQYIGKPTTIAGVYVESSKKKISFLEAAEKGFLAKTYALEFLEAQAATGSLTDLATGQTCSVAEALERGIIETGLKDKLTEAEKAVQGYIHAGKKLSVFQAMEERILDRYKGKKILEVQVSTGGLIKPETGVRVPANIAVDHGLLDKETLQSLYDPVSSPRGFHNPDTGQKAYYSELLKTCLYDIDGCVFLFPFGERHLTNSSPMSSHRVSVVSSSCGMEMSVYEAFKGKHIDKRTYLFLSQQESNWVEKPIVDANGKTRHIITDDTRGRQLCLESALSQRFLETSELESYRSGLLSIYEIADIIFSRMVVVEDVNSPVAGLWDIAQGKRLSILQGFQQGFTDRATALRLLEAQACTGGICDPSSGERISLSEALKRGFLDEGLKQQLQPFANAFNGIVHPKTAKTLSVSQALQENVFPKDAGFRCIEFQLLTGGLINPDTHDRVSLEEVVQSGLVDKVTASALKDEKFHTKILTCPKTKRRITFREALERSVYDCHTGLRLLEAAKVNGFGAISSFHYVLMYSQ</sequence>
<dbReference type="GO" id="GO:0042060">
    <property type="term" value="P:wound healing"/>
    <property type="evidence" value="ECO:0007669"/>
    <property type="project" value="TreeGrafter"/>
</dbReference>
<evidence type="ECO:0000256" key="2">
    <source>
        <dbReference type="ARBA" id="ARBA00004568"/>
    </source>
</evidence>
<evidence type="ECO:0000256" key="10">
    <source>
        <dbReference type="SAM" id="MobiDB-lite"/>
    </source>
</evidence>
<dbReference type="GO" id="GO:0005198">
    <property type="term" value="F:structural molecule activity"/>
    <property type="evidence" value="ECO:0007669"/>
    <property type="project" value="TreeGrafter"/>
</dbReference>
<dbReference type="Pfam" id="PF00681">
    <property type="entry name" value="Plectin"/>
    <property type="match status" value="4"/>
</dbReference>
<accession>A0A3Q3IEV4</accession>
<dbReference type="SMART" id="SM00250">
    <property type="entry name" value="PLEC"/>
    <property type="match status" value="10"/>
</dbReference>
<dbReference type="GO" id="GO:0005737">
    <property type="term" value="C:cytoplasm"/>
    <property type="evidence" value="ECO:0007669"/>
    <property type="project" value="TreeGrafter"/>
</dbReference>
<dbReference type="InterPro" id="IPR043197">
    <property type="entry name" value="Plakin"/>
</dbReference>
<protein>
    <submittedName>
        <fullName evidence="11">Uncharacterized protein</fullName>
    </submittedName>
</protein>
<dbReference type="InterPro" id="IPR001101">
    <property type="entry name" value="Plectin_repeat"/>
</dbReference>